<evidence type="ECO:0000313" key="1">
    <source>
        <dbReference type="EMBL" id="TFK78710.1"/>
    </source>
</evidence>
<dbReference type="SUPFAM" id="SSF81383">
    <property type="entry name" value="F-box domain"/>
    <property type="match status" value="1"/>
</dbReference>
<accession>A0A5C3NRX7</accession>
<dbReference type="Proteomes" id="UP000308197">
    <property type="component" value="Unassembled WGS sequence"/>
</dbReference>
<evidence type="ECO:0000313" key="2">
    <source>
        <dbReference type="Proteomes" id="UP000308197"/>
    </source>
</evidence>
<dbReference type="EMBL" id="ML212371">
    <property type="protein sequence ID" value="TFK78710.1"/>
    <property type="molecule type" value="Genomic_DNA"/>
</dbReference>
<protein>
    <recommendedName>
        <fullName evidence="3">F-box domain-containing protein</fullName>
    </recommendedName>
</protein>
<keyword evidence="2" id="KW-1185">Reference proteome</keyword>
<organism evidence="1 2">
    <name type="scientific">Polyporus arcularius HHB13444</name>
    <dbReference type="NCBI Taxonomy" id="1314778"/>
    <lineage>
        <taxon>Eukaryota</taxon>
        <taxon>Fungi</taxon>
        <taxon>Dikarya</taxon>
        <taxon>Basidiomycota</taxon>
        <taxon>Agaricomycotina</taxon>
        <taxon>Agaricomycetes</taxon>
        <taxon>Polyporales</taxon>
        <taxon>Polyporaceae</taxon>
        <taxon>Polyporus</taxon>
    </lineage>
</organism>
<reference evidence="1 2" key="1">
    <citation type="journal article" date="2019" name="Nat. Ecol. Evol.">
        <title>Megaphylogeny resolves global patterns of mushroom evolution.</title>
        <authorList>
            <person name="Varga T."/>
            <person name="Krizsan K."/>
            <person name="Foldi C."/>
            <person name="Dima B."/>
            <person name="Sanchez-Garcia M."/>
            <person name="Sanchez-Ramirez S."/>
            <person name="Szollosi G.J."/>
            <person name="Szarkandi J.G."/>
            <person name="Papp V."/>
            <person name="Albert L."/>
            <person name="Andreopoulos W."/>
            <person name="Angelini C."/>
            <person name="Antonin V."/>
            <person name="Barry K.W."/>
            <person name="Bougher N.L."/>
            <person name="Buchanan P."/>
            <person name="Buyck B."/>
            <person name="Bense V."/>
            <person name="Catcheside P."/>
            <person name="Chovatia M."/>
            <person name="Cooper J."/>
            <person name="Damon W."/>
            <person name="Desjardin D."/>
            <person name="Finy P."/>
            <person name="Geml J."/>
            <person name="Haridas S."/>
            <person name="Hughes K."/>
            <person name="Justo A."/>
            <person name="Karasinski D."/>
            <person name="Kautmanova I."/>
            <person name="Kiss B."/>
            <person name="Kocsube S."/>
            <person name="Kotiranta H."/>
            <person name="LaButti K.M."/>
            <person name="Lechner B.E."/>
            <person name="Liimatainen K."/>
            <person name="Lipzen A."/>
            <person name="Lukacs Z."/>
            <person name="Mihaltcheva S."/>
            <person name="Morgado L.N."/>
            <person name="Niskanen T."/>
            <person name="Noordeloos M.E."/>
            <person name="Ohm R.A."/>
            <person name="Ortiz-Santana B."/>
            <person name="Ovrebo C."/>
            <person name="Racz N."/>
            <person name="Riley R."/>
            <person name="Savchenko A."/>
            <person name="Shiryaev A."/>
            <person name="Soop K."/>
            <person name="Spirin V."/>
            <person name="Szebenyi C."/>
            <person name="Tomsovsky M."/>
            <person name="Tulloss R.E."/>
            <person name="Uehling J."/>
            <person name="Grigoriev I.V."/>
            <person name="Vagvolgyi C."/>
            <person name="Papp T."/>
            <person name="Martin F.M."/>
            <person name="Miettinen O."/>
            <person name="Hibbett D.S."/>
            <person name="Nagy L.G."/>
        </authorList>
    </citation>
    <scope>NUCLEOTIDE SEQUENCE [LARGE SCALE GENOMIC DNA]</scope>
    <source>
        <strain evidence="1 2">HHB13444</strain>
    </source>
</reference>
<sequence>MATLRELPYIPLEVGENFIDQLSGHVDSLRSCALVCRGWNRHARQHLMVAIRVQSREDLCSIHEYFASNPRMASLVRSLCMASPLGGEKHRCLLEVLPVYLVKRLPNLQRYSIGRWTYFTAHTGSDQVSFHATALMHIKTYLHVEELHLEALRFRTSAELARVLIALPRLRRLQCRDLEADNLTADTSRFRNKCNMLSELTVVCTLQAIVVAR</sequence>
<dbReference type="STRING" id="1314778.A0A5C3NRX7"/>
<dbReference type="AlphaFoldDB" id="A0A5C3NRX7"/>
<dbReference type="InterPro" id="IPR036047">
    <property type="entry name" value="F-box-like_dom_sf"/>
</dbReference>
<dbReference type="InParanoid" id="A0A5C3NRX7"/>
<gene>
    <name evidence="1" type="ORF">K466DRAFT_506853</name>
</gene>
<name>A0A5C3NRX7_9APHY</name>
<evidence type="ECO:0008006" key="3">
    <source>
        <dbReference type="Google" id="ProtNLM"/>
    </source>
</evidence>
<proteinExistence type="predicted"/>